<dbReference type="SUPFAM" id="SSF47598">
    <property type="entry name" value="Ribbon-helix-helix"/>
    <property type="match status" value="1"/>
</dbReference>
<keyword evidence="2" id="KW-1185">Reference proteome</keyword>
<gene>
    <name evidence="1" type="ORF">THIAE_09465</name>
</gene>
<dbReference type="RefSeq" id="WP_006460790.1">
    <property type="nucleotide sequence ID" value="NZ_CP007030.1"/>
</dbReference>
<dbReference type="HOGENOM" id="CLU_2287592_0_0_6"/>
<accession>W0DVB1</accession>
<dbReference type="STRING" id="717772.THIAE_09465"/>
<evidence type="ECO:0000313" key="2">
    <source>
        <dbReference type="Proteomes" id="UP000005380"/>
    </source>
</evidence>
<reference evidence="1 2" key="1">
    <citation type="submission" date="2013-12" db="EMBL/GenBank/DDBJ databases">
        <authorList>
            <consortium name="DOE Joint Genome Institute"/>
            <person name="Kappler U."/>
            <person name="Huntemann M."/>
            <person name="Han J."/>
            <person name="Chen A."/>
            <person name="Kyrpides N."/>
            <person name="Mavromatis K."/>
            <person name="Markowitz V."/>
            <person name="Palaniappan K."/>
            <person name="Ivanova N."/>
            <person name="Schaumberg A."/>
            <person name="Pati A."/>
            <person name="Liolios K."/>
            <person name="Nordberg H.P."/>
            <person name="Cantor M.N."/>
            <person name="Hua S.X."/>
            <person name="Woyke T."/>
        </authorList>
    </citation>
    <scope>NUCLEOTIDE SEQUENCE [LARGE SCALE GENOMIC DNA]</scope>
    <source>
        <strain evidence="2">AL2</strain>
    </source>
</reference>
<dbReference type="InterPro" id="IPR010985">
    <property type="entry name" value="Ribbon_hlx_hlx"/>
</dbReference>
<evidence type="ECO:0000313" key="1">
    <source>
        <dbReference type="EMBL" id="AHF02382.1"/>
    </source>
</evidence>
<dbReference type="OrthoDB" id="428665at2"/>
<protein>
    <submittedName>
        <fullName evidence="1">Uncharacterized protein</fullName>
    </submittedName>
</protein>
<dbReference type="Proteomes" id="UP000005380">
    <property type="component" value="Chromosome"/>
</dbReference>
<dbReference type="Gene3D" id="1.10.1220.10">
    <property type="entry name" value="Met repressor-like"/>
    <property type="match status" value="1"/>
</dbReference>
<dbReference type="GO" id="GO:0006355">
    <property type="term" value="P:regulation of DNA-templated transcription"/>
    <property type="evidence" value="ECO:0007669"/>
    <property type="project" value="InterPro"/>
</dbReference>
<name>W0DVB1_9GAMM</name>
<organism evidence="1 2">
    <name type="scientific">Thiomicrospira aerophila AL3</name>
    <dbReference type="NCBI Taxonomy" id="717772"/>
    <lineage>
        <taxon>Bacteria</taxon>
        <taxon>Pseudomonadati</taxon>
        <taxon>Pseudomonadota</taxon>
        <taxon>Gammaproteobacteria</taxon>
        <taxon>Thiotrichales</taxon>
        <taxon>Piscirickettsiaceae</taxon>
        <taxon>Thiomicrospira</taxon>
    </lineage>
</organism>
<dbReference type="InParanoid" id="W0DVB1"/>
<sequence>MSTLTLRLPESLEHQIRDLAARQQLTRSDFARRALERFVQQTQQELALQAMVEATQSIKTSPLLQQHIAEMSDEFSATEVEPDKAAKGWWQ</sequence>
<dbReference type="KEGG" id="tao:THIAE_09465"/>
<dbReference type="EMBL" id="CP007030">
    <property type="protein sequence ID" value="AHF02382.1"/>
    <property type="molecule type" value="Genomic_DNA"/>
</dbReference>
<dbReference type="AlphaFoldDB" id="W0DVB1"/>
<proteinExistence type="predicted"/>
<dbReference type="InterPro" id="IPR013321">
    <property type="entry name" value="Arc_rbn_hlx_hlx"/>
</dbReference>